<evidence type="ECO:0000313" key="1">
    <source>
        <dbReference type="EMBL" id="AZL68304.1"/>
    </source>
</evidence>
<name>A0A3Q8U0I6_9PSED</name>
<dbReference type="Proteomes" id="UP000268230">
    <property type="component" value="Chromosome"/>
</dbReference>
<dbReference type="OrthoDB" id="6903950at2"/>
<evidence type="ECO:0000313" key="2">
    <source>
        <dbReference type="Proteomes" id="UP000268230"/>
    </source>
</evidence>
<evidence type="ECO:0008006" key="3">
    <source>
        <dbReference type="Google" id="ProtNLM"/>
    </source>
</evidence>
<protein>
    <recommendedName>
        <fullName evidence="3">Filamentous hemagglutinin</fullName>
    </recommendedName>
</protein>
<dbReference type="EMBL" id="CP034338">
    <property type="protein sequence ID" value="AZL68304.1"/>
    <property type="molecule type" value="Genomic_DNA"/>
</dbReference>
<dbReference type="KEGG" id="pory:EJA05_11465"/>
<organism evidence="1 2">
    <name type="scientific">Pseudomonas entomophila</name>
    <dbReference type="NCBI Taxonomy" id="312306"/>
    <lineage>
        <taxon>Bacteria</taxon>
        <taxon>Pseudomonadati</taxon>
        <taxon>Pseudomonadota</taxon>
        <taxon>Gammaproteobacteria</taxon>
        <taxon>Pseudomonadales</taxon>
        <taxon>Pseudomonadaceae</taxon>
        <taxon>Pseudomonas</taxon>
    </lineage>
</organism>
<reference evidence="1 2" key="1">
    <citation type="submission" date="2018-12" db="EMBL/GenBank/DDBJ databases">
        <authorList>
            <person name="Li S."/>
            <person name="Yang R."/>
            <person name="Chen G."/>
            <person name="Zou L."/>
            <person name="Zhang C."/>
            <person name="Chen Y."/>
            <person name="Liu Z."/>
            <person name="Li Y."/>
            <person name="Yan Y."/>
            <person name="Huang M."/>
            <person name="Chen T."/>
        </authorList>
    </citation>
    <scope>NUCLEOTIDE SEQUENCE [LARGE SCALE GENOMIC DNA]</scope>
    <source>
        <strain evidence="1 2">1257</strain>
    </source>
</reference>
<accession>A0A3Q8U0I6</accession>
<proteinExistence type="predicted"/>
<gene>
    <name evidence="1" type="ORF">EJA05_11465</name>
</gene>
<dbReference type="AlphaFoldDB" id="A0A3Q8U0I6"/>
<sequence length="60" mass="6234">MAPIQIMSVIGSAVPASLRAQGQLACWYLMRNGEAISGPLTTRSSAETLAGQLLDSCLIA</sequence>